<dbReference type="InterPro" id="IPR000719">
    <property type="entry name" value="Prot_kinase_dom"/>
</dbReference>
<dbReference type="PROSITE" id="PS00108">
    <property type="entry name" value="PROTEIN_KINASE_ST"/>
    <property type="match status" value="1"/>
</dbReference>
<feature type="domain" description="Protein kinase" evidence="2">
    <location>
        <begin position="1"/>
        <end position="190"/>
    </location>
</feature>
<dbReference type="InterPro" id="IPR052751">
    <property type="entry name" value="Plant_MAPKKK"/>
</dbReference>
<protein>
    <submittedName>
        <fullName evidence="3">Mitogen-activated protein kinase kinase kinase NPK1</fullName>
    </submittedName>
</protein>
<dbReference type="PANTHER" id="PTHR48011:SF4">
    <property type="entry name" value="MITOGEN-ACTIVATED PROTEIN KINASE KINASE KINASE 19"/>
    <property type="match status" value="1"/>
</dbReference>
<evidence type="ECO:0000313" key="4">
    <source>
        <dbReference type="Proteomes" id="UP001412067"/>
    </source>
</evidence>
<sequence>MRRRRLTTAGGRREASGGRQVAGRQRRGAGGGRAAAADGGGRATGGGRRAGDGPEAGAREILSGLADHHGAGIIHCDVKPENVLIGSNGRAKIGDLGCARLIASGEREIRGSHMYMAPAAGRGEEQGMSADVWALGCAVIEMVTGRPRWLDVANAAEGIRRIGFTESAFLGCGSSQLYCSQHKTEVRWTI</sequence>
<dbReference type="PROSITE" id="PS50011">
    <property type="entry name" value="PROTEIN_KINASE_DOM"/>
    <property type="match status" value="1"/>
</dbReference>
<gene>
    <name evidence="3" type="primary">NPK1</name>
    <name evidence="3" type="ORF">KSP40_PGU012123</name>
</gene>
<dbReference type="InterPro" id="IPR011009">
    <property type="entry name" value="Kinase-like_dom_sf"/>
</dbReference>
<dbReference type="InterPro" id="IPR008271">
    <property type="entry name" value="Ser/Thr_kinase_AS"/>
</dbReference>
<evidence type="ECO:0000256" key="1">
    <source>
        <dbReference type="SAM" id="MobiDB-lite"/>
    </source>
</evidence>
<dbReference type="EMBL" id="JBBWWR010000014">
    <property type="protein sequence ID" value="KAK8952652.1"/>
    <property type="molecule type" value="Genomic_DNA"/>
</dbReference>
<dbReference type="SMART" id="SM00220">
    <property type="entry name" value="S_TKc"/>
    <property type="match status" value="1"/>
</dbReference>
<name>A0ABR2LW94_9ASPA</name>
<dbReference type="Pfam" id="PF00069">
    <property type="entry name" value="Pkinase"/>
    <property type="match status" value="1"/>
</dbReference>
<evidence type="ECO:0000313" key="3">
    <source>
        <dbReference type="EMBL" id="KAK8952652.1"/>
    </source>
</evidence>
<organism evidence="3 4">
    <name type="scientific">Platanthera guangdongensis</name>
    <dbReference type="NCBI Taxonomy" id="2320717"/>
    <lineage>
        <taxon>Eukaryota</taxon>
        <taxon>Viridiplantae</taxon>
        <taxon>Streptophyta</taxon>
        <taxon>Embryophyta</taxon>
        <taxon>Tracheophyta</taxon>
        <taxon>Spermatophyta</taxon>
        <taxon>Magnoliopsida</taxon>
        <taxon>Liliopsida</taxon>
        <taxon>Asparagales</taxon>
        <taxon>Orchidaceae</taxon>
        <taxon>Orchidoideae</taxon>
        <taxon>Orchideae</taxon>
        <taxon>Orchidinae</taxon>
        <taxon>Platanthera</taxon>
    </lineage>
</organism>
<feature type="region of interest" description="Disordered" evidence="1">
    <location>
        <begin position="1"/>
        <end position="56"/>
    </location>
</feature>
<keyword evidence="4" id="KW-1185">Reference proteome</keyword>
<comment type="caution">
    <text evidence="3">The sequence shown here is derived from an EMBL/GenBank/DDBJ whole genome shotgun (WGS) entry which is preliminary data.</text>
</comment>
<accession>A0ABR2LW94</accession>
<evidence type="ECO:0000259" key="2">
    <source>
        <dbReference type="PROSITE" id="PS50011"/>
    </source>
</evidence>
<keyword evidence="3" id="KW-0808">Transferase</keyword>
<dbReference type="Proteomes" id="UP001412067">
    <property type="component" value="Unassembled WGS sequence"/>
</dbReference>
<dbReference type="GO" id="GO:0016301">
    <property type="term" value="F:kinase activity"/>
    <property type="evidence" value="ECO:0007669"/>
    <property type="project" value="UniProtKB-KW"/>
</dbReference>
<reference evidence="3 4" key="1">
    <citation type="journal article" date="2022" name="Nat. Plants">
        <title>Genomes of leafy and leafless Platanthera orchids illuminate the evolution of mycoheterotrophy.</title>
        <authorList>
            <person name="Li M.H."/>
            <person name="Liu K.W."/>
            <person name="Li Z."/>
            <person name="Lu H.C."/>
            <person name="Ye Q.L."/>
            <person name="Zhang D."/>
            <person name="Wang J.Y."/>
            <person name="Li Y.F."/>
            <person name="Zhong Z.M."/>
            <person name="Liu X."/>
            <person name="Yu X."/>
            <person name="Liu D.K."/>
            <person name="Tu X.D."/>
            <person name="Liu B."/>
            <person name="Hao Y."/>
            <person name="Liao X.Y."/>
            <person name="Jiang Y.T."/>
            <person name="Sun W.H."/>
            <person name="Chen J."/>
            <person name="Chen Y.Q."/>
            <person name="Ai Y."/>
            <person name="Zhai J.W."/>
            <person name="Wu S.S."/>
            <person name="Zhou Z."/>
            <person name="Hsiao Y.Y."/>
            <person name="Wu W.L."/>
            <person name="Chen Y.Y."/>
            <person name="Lin Y.F."/>
            <person name="Hsu J.L."/>
            <person name="Li C.Y."/>
            <person name="Wang Z.W."/>
            <person name="Zhao X."/>
            <person name="Zhong W.Y."/>
            <person name="Ma X.K."/>
            <person name="Ma L."/>
            <person name="Huang J."/>
            <person name="Chen G.Z."/>
            <person name="Huang M.Z."/>
            <person name="Huang L."/>
            <person name="Peng D.H."/>
            <person name="Luo Y.B."/>
            <person name="Zou S.Q."/>
            <person name="Chen S.P."/>
            <person name="Lan S."/>
            <person name="Tsai W.C."/>
            <person name="Van de Peer Y."/>
            <person name="Liu Z.J."/>
        </authorList>
    </citation>
    <scope>NUCLEOTIDE SEQUENCE [LARGE SCALE GENOMIC DNA]</scope>
    <source>
        <strain evidence="3">Lor288</strain>
    </source>
</reference>
<dbReference type="Gene3D" id="1.10.510.10">
    <property type="entry name" value="Transferase(Phosphotransferase) domain 1"/>
    <property type="match status" value="1"/>
</dbReference>
<proteinExistence type="predicted"/>
<dbReference type="PANTHER" id="PTHR48011">
    <property type="entry name" value="CCR4-NOT TRANSCRIPTIONAL COMPLEX SUBUNIT CAF120-RELATED"/>
    <property type="match status" value="1"/>
</dbReference>
<dbReference type="SUPFAM" id="SSF56112">
    <property type="entry name" value="Protein kinase-like (PK-like)"/>
    <property type="match status" value="1"/>
</dbReference>
<feature type="compositionally biased region" description="Gly residues" evidence="1">
    <location>
        <begin position="28"/>
        <end position="48"/>
    </location>
</feature>
<keyword evidence="3" id="KW-0418">Kinase</keyword>